<organism evidence="1 2">
    <name type="scientific">Paludibacterium purpuratum</name>
    <dbReference type="NCBI Taxonomy" id="1144873"/>
    <lineage>
        <taxon>Bacteria</taxon>
        <taxon>Pseudomonadati</taxon>
        <taxon>Pseudomonadota</taxon>
        <taxon>Betaproteobacteria</taxon>
        <taxon>Neisseriales</taxon>
        <taxon>Chromobacteriaceae</taxon>
        <taxon>Paludibacterium</taxon>
    </lineage>
</organism>
<evidence type="ECO:0000313" key="1">
    <source>
        <dbReference type="EMBL" id="TDR70274.1"/>
    </source>
</evidence>
<gene>
    <name evidence="1" type="ORF">DFP86_1244</name>
</gene>
<dbReference type="Pfam" id="PF05936">
    <property type="entry name" value="T6SS_VasE"/>
    <property type="match status" value="1"/>
</dbReference>
<dbReference type="NCBIfam" id="TIGR03353">
    <property type="entry name" value="VI_chp_4"/>
    <property type="match status" value="1"/>
</dbReference>
<dbReference type="PANTHER" id="PTHR35566:SF1">
    <property type="entry name" value="TYPE VI SECRETION SYSTEM BASEPLATE COMPONENT TSSK1"/>
    <property type="match status" value="1"/>
</dbReference>
<name>A0A4R7AU10_9NEIS</name>
<dbReference type="PANTHER" id="PTHR35566">
    <property type="entry name" value="BLR3599 PROTEIN"/>
    <property type="match status" value="1"/>
</dbReference>
<keyword evidence="2" id="KW-1185">Reference proteome</keyword>
<evidence type="ECO:0000313" key="2">
    <source>
        <dbReference type="Proteomes" id="UP000295611"/>
    </source>
</evidence>
<sequence>MHQAKRVLWGEGMFLRPQNFQQQAQYHEQLLTQRLQLAQRHCWGIARTLIDEDGLKSGQLRLQQLTVLFRDGTLCQAPEHAPLPLSRDLESLPQLGVETTVYVCLADMQPYGGNVRHGDSSGRPTRFYSEQQEVADLFTQALAAEVATLELDVRLMVEEENRDGFDAVPLCRIQKNATGQWQLVERFLPPTLTIESAPPLQQMLRRLLEILLVKSQALAGAHRERSRNVLEFGPSDVGSFWLRHTVNRNFARLNHLARCSPLHPEELYQAMSEFCGELLTFSTRYELGDIPAYRHEMPGETFAQLDQQIRDLLDTVISSRHMVIPLVNTRQSFHIGHLESDRLVENVSFYLSVHSDQPASQIIESVPLKLKIGAPDDVEKILNSAMRGVALIHALQTPSALPVRVGDHYFMLEAQGPIYQRMLQSRSICIYVPETLAHLTLELIAVFN</sequence>
<dbReference type="RefSeq" id="WP_133684286.1">
    <property type="nucleotide sequence ID" value="NZ_SNZP01000024.1"/>
</dbReference>
<comment type="caution">
    <text evidence="1">The sequence shown here is derived from an EMBL/GenBank/DDBJ whole genome shotgun (WGS) entry which is preliminary data.</text>
</comment>
<protein>
    <submittedName>
        <fullName evidence="1">Type VI secretion system protein ImpJ</fullName>
    </submittedName>
</protein>
<dbReference type="InterPro" id="IPR010263">
    <property type="entry name" value="T6SS_TssK"/>
</dbReference>
<dbReference type="Proteomes" id="UP000295611">
    <property type="component" value="Unassembled WGS sequence"/>
</dbReference>
<dbReference type="AlphaFoldDB" id="A0A4R7AU10"/>
<dbReference type="OrthoDB" id="9775333at2"/>
<accession>A0A4R7AU10</accession>
<proteinExistence type="predicted"/>
<reference evidence="1 2" key="1">
    <citation type="submission" date="2019-03" db="EMBL/GenBank/DDBJ databases">
        <title>Genomic Encyclopedia of Type Strains, Phase III (KMG-III): the genomes of soil and plant-associated and newly described type strains.</title>
        <authorList>
            <person name="Whitman W."/>
        </authorList>
    </citation>
    <scope>NUCLEOTIDE SEQUENCE [LARGE SCALE GENOMIC DNA]</scope>
    <source>
        <strain evidence="1 2">CECT 8976</strain>
    </source>
</reference>
<dbReference type="EMBL" id="SNZP01000024">
    <property type="protein sequence ID" value="TDR70274.1"/>
    <property type="molecule type" value="Genomic_DNA"/>
</dbReference>